<evidence type="ECO:0000313" key="14">
    <source>
        <dbReference type="EMBL" id="CAG7716554.1"/>
    </source>
</evidence>
<name>A0A8J2NVV1_9HEXA</name>
<evidence type="ECO:0000256" key="6">
    <source>
        <dbReference type="ARBA" id="ARBA00022989"/>
    </source>
</evidence>
<dbReference type="PANTHER" id="PTHR11351:SF61">
    <property type="entry name" value="RH14937P"/>
    <property type="match status" value="1"/>
</dbReference>
<evidence type="ECO:0000256" key="3">
    <source>
        <dbReference type="ARBA" id="ARBA00022516"/>
    </source>
</evidence>
<evidence type="ECO:0000256" key="8">
    <source>
        <dbReference type="ARBA" id="ARBA00023004"/>
    </source>
</evidence>
<dbReference type="InterPro" id="IPR005804">
    <property type="entry name" value="FA_desaturase_dom"/>
</dbReference>
<keyword evidence="6 12" id="KW-1133">Transmembrane helix</keyword>
<keyword evidence="8" id="KW-0408">Iron</keyword>
<feature type="transmembrane region" description="Helical" evidence="12">
    <location>
        <begin position="137"/>
        <end position="158"/>
    </location>
</feature>
<dbReference type="PANTHER" id="PTHR11351">
    <property type="entry name" value="ACYL-COA DESATURASE"/>
    <property type="match status" value="1"/>
</dbReference>
<sequence>HFFAIVGLVLVCQGRVRLSTLIFGELFTSITSLGVTVGAHRLFAHRSFKANTPLKILLTILFTFSGQHSVWLWAAWHRVHHKFTDTDADPHNSTRGFFYSHIGWLLTYDHDEFLGNLRKVDMSDLESDPIVMLQKKYYGILHLVFVFIVPTLITWWFFEESLFVSFCVGACLKYCWISHRAFLGTSVLHMWGFRPYDTSISSVDN</sequence>
<evidence type="ECO:0000259" key="13">
    <source>
        <dbReference type="Pfam" id="PF00487"/>
    </source>
</evidence>
<evidence type="ECO:0000256" key="7">
    <source>
        <dbReference type="ARBA" id="ARBA00023002"/>
    </source>
</evidence>
<feature type="non-terminal residue" evidence="14">
    <location>
        <position position="1"/>
    </location>
</feature>
<keyword evidence="10 12" id="KW-0472">Membrane</keyword>
<dbReference type="GO" id="GO:0005789">
    <property type="term" value="C:endoplasmic reticulum membrane"/>
    <property type="evidence" value="ECO:0007669"/>
    <property type="project" value="TreeGrafter"/>
</dbReference>
<evidence type="ECO:0000256" key="2">
    <source>
        <dbReference type="ARBA" id="ARBA00009295"/>
    </source>
</evidence>
<evidence type="ECO:0000256" key="12">
    <source>
        <dbReference type="SAM" id="Phobius"/>
    </source>
</evidence>
<dbReference type="GO" id="GO:0005506">
    <property type="term" value="F:iron ion binding"/>
    <property type="evidence" value="ECO:0007669"/>
    <property type="project" value="TreeGrafter"/>
</dbReference>
<organism evidence="14 15">
    <name type="scientific">Allacma fusca</name>
    <dbReference type="NCBI Taxonomy" id="39272"/>
    <lineage>
        <taxon>Eukaryota</taxon>
        <taxon>Metazoa</taxon>
        <taxon>Ecdysozoa</taxon>
        <taxon>Arthropoda</taxon>
        <taxon>Hexapoda</taxon>
        <taxon>Collembola</taxon>
        <taxon>Symphypleona</taxon>
        <taxon>Sminthuridae</taxon>
        <taxon>Allacma</taxon>
    </lineage>
</organism>
<dbReference type="AlphaFoldDB" id="A0A8J2NVV1"/>
<comment type="similarity">
    <text evidence="2">Belongs to the fatty acid desaturase type 1 family.</text>
</comment>
<dbReference type="OrthoDB" id="10260134at2759"/>
<keyword evidence="4 12" id="KW-0812">Transmembrane</keyword>
<evidence type="ECO:0000256" key="11">
    <source>
        <dbReference type="ARBA" id="ARBA00023160"/>
    </source>
</evidence>
<protein>
    <recommendedName>
        <fullName evidence="13">Fatty acid desaturase domain-containing protein</fullName>
    </recommendedName>
</protein>
<accession>A0A8J2NVV1</accession>
<keyword evidence="7" id="KW-0560">Oxidoreductase</keyword>
<keyword evidence="15" id="KW-1185">Reference proteome</keyword>
<evidence type="ECO:0000256" key="10">
    <source>
        <dbReference type="ARBA" id="ARBA00023136"/>
    </source>
</evidence>
<reference evidence="14" key="1">
    <citation type="submission" date="2021-06" db="EMBL/GenBank/DDBJ databases">
        <authorList>
            <person name="Hodson N. C."/>
            <person name="Mongue J. A."/>
            <person name="Jaron S. K."/>
        </authorList>
    </citation>
    <scope>NUCLEOTIDE SEQUENCE</scope>
</reference>
<keyword evidence="3" id="KW-0444">Lipid biosynthesis</keyword>
<proteinExistence type="inferred from homology"/>
<evidence type="ECO:0000256" key="9">
    <source>
        <dbReference type="ARBA" id="ARBA00023098"/>
    </source>
</evidence>
<dbReference type="InterPro" id="IPR015876">
    <property type="entry name" value="Acyl-CoA_DS"/>
</dbReference>
<feature type="transmembrane region" description="Helical" evidence="12">
    <location>
        <begin position="24"/>
        <end position="44"/>
    </location>
</feature>
<dbReference type="EMBL" id="CAJVCH010039480">
    <property type="protein sequence ID" value="CAG7716554.1"/>
    <property type="molecule type" value="Genomic_DNA"/>
</dbReference>
<keyword evidence="11" id="KW-0275">Fatty acid biosynthesis</keyword>
<comment type="subcellular location">
    <subcellularLocation>
        <location evidence="1">Membrane</location>
        <topology evidence="1">Multi-pass membrane protein</topology>
    </subcellularLocation>
</comment>
<keyword evidence="9" id="KW-0443">Lipid metabolism</keyword>
<dbReference type="Proteomes" id="UP000708208">
    <property type="component" value="Unassembled WGS sequence"/>
</dbReference>
<dbReference type="Pfam" id="PF00487">
    <property type="entry name" value="FA_desaturase"/>
    <property type="match status" value="1"/>
</dbReference>
<evidence type="ECO:0000313" key="15">
    <source>
        <dbReference type="Proteomes" id="UP000708208"/>
    </source>
</evidence>
<dbReference type="CDD" id="cd03505">
    <property type="entry name" value="Delta9-FADS-like"/>
    <property type="match status" value="1"/>
</dbReference>
<feature type="transmembrane region" description="Helical" evidence="12">
    <location>
        <begin position="56"/>
        <end position="76"/>
    </location>
</feature>
<feature type="non-terminal residue" evidence="14">
    <location>
        <position position="205"/>
    </location>
</feature>
<comment type="caution">
    <text evidence="14">The sequence shown here is derived from an EMBL/GenBank/DDBJ whole genome shotgun (WGS) entry which is preliminary data.</text>
</comment>
<evidence type="ECO:0000256" key="4">
    <source>
        <dbReference type="ARBA" id="ARBA00022692"/>
    </source>
</evidence>
<keyword evidence="5" id="KW-0276">Fatty acid metabolism</keyword>
<dbReference type="GO" id="GO:0004768">
    <property type="term" value="F:stearoyl-CoA 9-desaturase activity"/>
    <property type="evidence" value="ECO:0007669"/>
    <property type="project" value="TreeGrafter"/>
</dbReference>
<dbReference type="GO" id="GO:0006636">
    <property type="term" value="P:unsaturated fatty acid biosynthetic process"/>
    <property type="evidence" value="ECO:0007669"/>
    <property type="project" value="TreeGrafter"/>
</dbReference>
<feature type="domain" description="Fatty acid desaturase" evidence="13">
    <location>
        <begin position="27"/>
        <end position="160"/>
    </location>
</feature>
<gene>
    <name evidence="14" type="ORF">AFUS01_LOCUS6056</name>
</gene>
<evidence type="ECO:0000256" key="5">
    <source>
        <dbReference type="ARBA" id="ARBA00022832"/>
    </source>
</evidence>
<evidence type="ECO:0000256" key="1">
    <source>
        <dbReference type="ARBA" id="ARBA00004141"/>
    </source>
</evidence>